<dbReference type="GO" id="GO:0005634">
    <property type="term" value="C:nucleus"/>
    <property type="evidence" value="ECO:0007669"/>
    <property type="project" value="TreeGrafter"/>
</dbReference>
<evidence type="ECO:0000313" key="12">
    <source>
        <dbReference type="Proteomes" id="UP000011976"/>
    </source>
</evidence>
<feature type="compositionally biased region" description="Low complexity" evidence="9">
    <location>
        <begin position="472"/>
        <end position="485"/>
    </location>
</feature>
<dbReference type="GO" id="GO:0004674">
    <property type="term" value="F:protein serine/threonine kinase activity"/>
    <property type="evidence" value="ECO:0007669"/>
    <property type="project" value="UniProtKB-KW"/>
</dbReference>
<protein>
    <recommendedName>
        <fullName evidence="1">non-specific serine/threonine protein kinase</fullName>
        <ecNumber evidence="1">2.7.11.1</ecNumber>
    </recommendedName>
</protein>
<sequence length="606" mass="65438">MSSASANQQHKNLIGHRIAEGRLELVQVLGLGAYGVVYLARDLHQHHGAYASTSSHQASASLLAAKEGHASGYYAVKCLNKVGLDARQRAFQRREIMLHTMASSHPNVVSLHRVIDDPQDPCVYVVLDYCPDGDLFSMITETQRYMLPSAVTRAAEAQGIEVAFTSERLKMDALIRDVFDQILDAVEFCHRMGIYHRDLKPENILCLRGGAKVVLADFGLATGDKTSSDFGCGSTFYMGPECQGGITRRLTSYSTAANDVWSLGVILVNLICGRNPWKQACPADDTFREYLRNPDFLKEILPISDGINSILKRVFTFRAEARCTIADLRRMVATFDKISQPVVYADDHAGYVAHGEATAIDDDSAAYENYSDSELDSSSCEGDGSFSPSDAPDGSDEGRHQQACVDWSRHPIARPAQDHLDRGAGSNYTSMSDVHASGASVAPSTAARGAMVPMHSSTSMDEREGQSDDCSSRSGSGESRRSSASYTGLPPTPQFVPHSVEENVQRGADYSPTPASKYAAPGQVSVVGGADESLLVGGKASTRGLPARWLQSRWDQDAASLAKVQETSAVLGNYAGGRQYASVPSRRQRPVGLGHQGAHPPMPAPY</sequence>
<dbReference type="EMBL" id="DF196773">
    <property type="protein sequence ID" value="GAC72508.1"/>
    <property type="molecule type" value="Genomic_DNA"/>
</dbReference>
<accession>M9MBH5</accession>
<dbReference type="PROSITE" id="PS50011">
    <property type="entry name" value="PROTEIN_KINASE_DOM"/>
    <property type="match status" value="1"/>
</dbReference>
<evidence type="ECO:0000256" key="8">
    <source>
        <dbReference type="ARBA" id="ARBA00048679"/>
    </source>
</evidence>
<keyword evidence="2" id="KW-0723">Serine/threonine-protein kinase</keyword>
<proteinExistence type="predicted"/>
<evidence type="ECO:0000259" key="10">
    <source>
        <dbReference type="PROSITE" id="PS50011"/>
    </source>
</evidence>
<reference evidence="12" key="1">
    <citation type="journal article" date="2013" name="Genome Announc.">
        <title>Genome sequence of the basidiomycetous yeast Pseudozyma antarctica T-34, a producer of the glycolipid biosurfactants mannosylerythritol lipids.</title>
        <authorList>
            <person name="Morita T."/>
            <person name="Koike H."/>
            <person name="Koyama Y."/>
            <person name="Hagiwara H."/>
            <person name="Ito E."/>
            <person name="Fukuoka T."/>
            <person name="Imura T."/>
            <person name="Machida M."/>
            <person name="Kitamoto D."/>
        </authorList>
    </citation>
    <scope>NUCLEOTIDE SEQUENCE [LARGE SCALE GENOMIC DNA]</scope>
    <source>
        <strain evidence="12">T-34</strain>
    </source>
</reference>
<comment type="catalytic activity">
    <reaction evidence="8">
        <text>L-seryl-[protein] + ATP = O-phospho-L-seryl-[protein] + ADP + H(+)</text>
        <dbReference type="Rhea" id="RHEA:17989"/>
        <dbReference type="Rhea" id="RHEA-COMP:9863"/>
        <dbReference type="Rhea" id="RHEA-COMP:11604"/>
        <dbReference type="ChEBI" id="CHEBI:15378"/>
        <dbReference type="ChEBI" id="CHEBI:29999"/>
        <dbReference type="ChEBI" id="CHEBI:30616"/>
        <dbReference type="ChEBI" id="CHEBI:83421"/>
        <dbReference type="ChEBI" id="CHEBI:456216"/>
        <dbReference type="EC" id="2.7.11.1"/>
    </reaction>
</comment>
<gene>
    <name evidence="11" type="ORF">PANT_7d00131</name>
</gene>
<dbReference type="AlphaFoldDB" id="M9MBH5"/>
<dbReference type="InterPro" id="IPR008271">
    <property type="entry name" value="Ser/Thr_kinase_AS"/>
</dbReference>
<dbReference type="SMART" id="SM00220">
    <property type="entry name" value="S_TKc"/>
    <property type="match status" value="1"/>
</dbReference>
<dbReference type="GO" id="GO:0005737">
    <property type="term" value="C:cytoplasm"/>
    <property type="evidence" value="ECO:0007669"/>
    <property type="project" value="TreeGrafter"/>
</dbReference>
<dbReference type="Proteomes" id="UP000011976">
    <property type="component" value="Unassembled WGS sequence"/>
</dbReference>
<evidence type="ECO:0000313" key="11">
    <source>
        <dbReference type="EMBL" id="GAC72508.1"/>
    </source>
</evidence>
<dbReference type="InterPro" id="IPR011009">
    <property type="entry name" value="Kinase-like_dom_sf"/>
</dbReference>
<comment type="catalytic activity">
    <reaction evidence="7">
        <text>L-threonyl-[protein] + ATP = O-phospho-L-threonyl-[protein] + ADP + H(+)</text>
        <dbReference type="Rhea" id="RHEA:46608"/>
        <dbReference type="Rhea" id="RHEA-COMP:11060"/>
        <dbReference type="Rhea" id="RHEA-COMP:11605"/>
        <dbReference type="ChEBI" id="CHEBI:15378"/>
        <dbReference type="ChEBI" id="CHEBI:30013"/>
        <dbReference type="ChEBI" id="CHEBI:30616"/>
        <dbReference type="ChEBI" id="CHEBI:61977"/>
        <dbReference type="ChEBI" id="CHEBI:456216"/>
        <dbReference type="EC" id="2.7.11.1"/>
    </reaction>
</comment>
<evidence type="ECO:0000256" key="3">
    <source>
        <dbReference type="ARBA" id="ARBA00022679"/>
    </source>
</evidence>
<evidence type="ECO:0000256" key="4">
    <source>
        <dbReference type="ARBA" id="ARBA00022741"/>
    </source>
</evidence>
<evidence type="ECO:0000256" key="9">
    <source>
        <dbReference type="SAM" id="MobiDB-lite"/>
    </source>
</evidence>
<dbReference type="PANTHER" id="PTHR24343:SF541">
    <property type="entry name" value="SERINE_THREONINE-PROTEIN KINASE SKS1-RELATED"/>
    <property type="match status" value="1"/>
</dbReference>
<dbReference type="OrthoDB" id="541276at2759"/>
<dbReference type="InterPro" id="IPR000719">
    <property type="entry name" value="Prot_kinase_dom"/>
</dbReference>
<keyword evidence="4" id="KW-0547">Nucleotide-binding</keyword>
<evidence type="ECO:0000256" key="2">
    <source>
        <dbReference type="ARBA" id="ARBA00022527"/>
    </source>
</evidence>
<dbReference type="EC" id="2.7.11.1" evidence="1"/>
<organism evidence="11 12">
    <name type="scientific">Pseudozyma antarctica (strain T-34)</name>
    <name type="common">Yeast</name>
    <name type="synonym">Candida antarctica</name>
    <dbReference type="NCBI Taxonomy" id="1151754"/>
    <lineage>
        <taxon>Eukaryota</taxon>
        <taxon>Fungi</taxon>
        <taxon>Dikarya</taxon>
        <taxon>Basidiomycota</taxon>
        <taxon>Ustilaginomycotina</taxon>
        <taxon>Ustilaginomycetes</taxon>
        <taxon>Ustilaginales</taxon>
        <taxon>Ustilaginaceae</taxon>
        <taxon>Moesziomyces</taxon>
    </lineage>
</organism>
<dbReference type="Gene3D" id="1.10.510.10">
    <property type="entry name" value="Transferase(Phosphotransferase) domain 1"/>
    <property type="match status" value="1"/>
</dbReference>
<dbReference type="GO" id="GO:0005524">
    <property type="term" value="F:ATP binding"/>
    <property type="evidence" value="ECO:0007669"/>
    <property type="project" value="UniProtKB-KW"/>
</dbReference>
<feature type="domain" description="Protein kinase" evidence="10">
    <location>
        <begin position="23"/>
        <end position="343"/>
    </location>
</feature>
<dbReference type="STRING" id="1151754.M9MBH5"/>
<feature type="region of interest" description="Disordered" evidence="9">
    <location>
        <begin position="581"/>
        <end position="606"/>
    </location>
</feature>
<dbReference type="PROSITE" id="PS00108">
    <property type="entry name" value="PROTEIN_KINASE_ST"/>
    <property type="match status" value="1"/>
</dbReference>
<dbReference type="SUPFAM" id="SSF56112">
    <property type="entry name" value="Protein kinase-like (PK-like)"/>
    <property type="match status" value="1"/>
</dbReference>
<keyword evidence="5" id="KW-0418">Kinase</keyword>
<dbReference type="PANTHER" id="PTHR24343">
    <property type="entry name" value="SERINE/THREONINE KINASE"/>
    <property type="match status" value="1"/>
</dbReference>
<evidence type="ECO:0000256" key="5">
    <source>
        <dbReference type="ARBA" id="ARBA00022777"/>
    </source>
</evidence>
<keyword evidence="6" id="KW-0067">ATP-binding</keyword>
<feature type="region of interest" description="Disordered" evidence="9">
    <location>
        <begin position="417"/>
        <end position="497"/>
    </location>
</feature>
<evidence type="ECO:0000256" key="1">
    <source>
        <dbReference type="ARBA" id="ARBA00012513"/>
    </source>
</evidence>
<dbReference type="Pfam" id="PF00069">
    <property type="entry name" value="Pkinase"/>
    <property type="match status" value="1"/>
</dbReference>
<evidence type="ECO:0000256" key="7">
    <source>
        <dbReference type="ARBA" id="ARBA00047899"/>
    </source>
</evidence>
<name>M9MBH5_PSEA3</name>
<keyword evidence="3" id="KW-0808">Transferase</keyword>
<evidence type="ECO:0000256" key="6">
    <source>
        <dbReference type="ARBA" id="ARBA00022840"/>
    </source>
</evidence>
<feature type="region of interest" description="Disordered" evidence="9">
    <location>
        <begin position="371"/>
        <end position="403"/>
    </location>
</feature>